<dbReference type="Gramene" id="Ma05_t30320.1">
    <property type="protein sequence ID" value="Ma05_p30320.1"/>
    <property type="gene ID" value="Ma05_g30320"/>
</dbReference>
<dbReference type="EnsemblPlants" id="Ma05_t30320.1">
    <property type="protein sequence ID" value="Ma05_p30320.1"/>
    <property type="gene ID" value="Ma05_g30320"/>
</dbReference>
<evidence type="ECO:0000313" key="1">
    <source>
        <dbReference type="EMBL" id="CAG1840544.1"/>
    </source>
</evidence>
<dbReference type="InParanoid" id="A0A804JA83"/>
<dbReference type="EMBL" id="HG996470">
    <property type="protein sequence ID" value="CAG1840544.1"/>
    <property type="molecule type" value="Genomic_DNA"/>
</dbReference>
<reference evidence="2" key="2">
    <citation type="submission" date="2021-05" db="UniProtKB">
        <authorList>
            <consortium name="EnsemblPlants"/>
        </authorList>
    </citation>
    <scope>IDENTIFICATION</scope>
    <source>
        <strain evidence="2">subsp. malaccensis</strain>
    </source>
</reference>
<proteinExistence type="predicted"/>
<dbReference type="AlphaFoldDB" id="A0A804JA83"/>
<name>A0A804JA83_MUSAM</name>
<protein>
    <submittedName>
        <fullName evidence="1">(wild Malaysian banana) hypothetical protein</fullName>
    </submittedName>
</protein>
<gene>
    <name evidence="1" type="ORF">GSMUA_282200.1</name>
</gene>
<reference evidence="1" key="1">
    <citation type="submission" date="2021-03" db="EMBL/GenBank/DDBJ databases">
        <authorList>
            <consortium name="Genoscope - CEA"/>
            <person name="William W."/>
        </authorList>
    </citation>
    <scope>NUCLEOTIDE SEQUENCE</scope>
    <source>
        <strain evidence="1">Doubled-haploid Pahang</strain>
    </source>
</reference>
<organism evidence="2 3">
    <name type="scientific">Musa acuminata subsp. malaccensis</name>
    <name type="common">Wild banana</name>
    <name type="synonym">Musa malaccensis</name>
    <dbReference type="NCBI Taxonomy" id="214687"/>
    <lineage>
        <taxon>Eukaryota</taxon>
        <taxon>Viridiplantae</taxon>
        <taxon>Streptophyta</taxon>
        <taxon>Embryophyta</taxon>
        <taxon>Tracheophyta</taxon>
        <taxon>Spermatophyta</taxon>
        <taxon>Magnoliopsida</taxon>
        <taxon>Liliopsida</taxon>
        <taxon>Zingiberales</taxon>
        <taxon>Musaceae</taxon>
        <taxon>Musa</taxon>
    </lineage>
</organism>
<keyword evidence="3" id="KW-1185">Reference proteome</keyword>
<evidence type="ECO:0000313" key="3">
    <source>
        <dbReference type="Proteomes" id="UP000012960"/>
    </source>
</evidence>
<dbReference type="Proteomes" id="UP000012960">
    <property type="component" value="Unplaced"/>
</dbReference>
<accession>A0A804JA83</accession>
<evidence type="ECO:0000313" key="2">
    <source>
        <dbReference type="EnsemblPlants" id="Ma05_p30320.1"/>
    </source>
</evidence>
<sequence length="86" mass="9474">MATDYYHGGGTRICPITRLLNPSNSTAQPKALSTIRTVVRDAIAQGFASTTFYISLITLSTDVMDPFSWMRHLPSPERSRGGVSKR</sequence>